<protein>
    <submittedName>
        <fullName evidence="1">Uncharacterized protein</fullName>
    </submittedName>
</protein>
<name>A0AC61RJK5_9BACT</name>
<dbReference type="EMBL" id="SRYB01000016">
    <property type="protein sequence ID" value="TGY78129.1"/>
    <property type="molecule type" value="Genomic_DNA"/>
</dbReference>
<accession>A0AC61RJK5</accession>
<evidence type="ECO:0000313" key="1">
    <source>
        <dbReference type="EMBL" id="TGY78129.1"/>
    </source>
</evidence>
<proteinExistence type="predicted"/>
<gene>
    <name evidence="1" type="ORF">E5331_11420</name>
</gene>
<dbReference type="Proteomes" id="UP000306319">
    <property type="component" value="Unassembled WGS sequence"/>
</dbReference>
<organism evidence="1 2">
    <name type="scientific">Lepagella muris</name>
    <dbReference type="NCBI Taxonomy" id="3032870"/>
    <lineage>
        <taxon>Bacteria</taxon>
        <taxon>Pseudomonadati</taxon>
        <taxon>Bacteroidota</taxon>
        <taxon>Bacteroidia</taxon>
        <taxon>Bacteroidales</taxon>
        <taxon>Muribaculaceae</taxon>
        <taxon>Lepagella</taxon>
    </lineage>
</organism>
<comment type="caution">
    <text evidence="1">The sequence shown here is derived from an EMBL/GenBank/DDBJ whole genome shotgun (WGS) entry which is preliminary data.</text>
</comment>
<evidence type="ECO:0000313" key="2">
    <source>
        <dbReference type="Proteomes" id="UP000306319"/>
    </source>
</evidence>
<sequence>MKGFKTNIYSIVGAAFSAASMMMLSSACGIINEDLDPCPDAAVNLRFVYEYNMEFANAFHNQVDCLSLYIYDEEGNFVTKQTELTRENLADENFRISLKLPEGNYRAIAYGGMECRDASFIHPTAFSNTNELADLTVALHPDCLSDDNLRKLHNHFYGSARFSVSQNTTTEARVEMMRNTNTVQVALQHVSGSPISHEDFNFSITDDNTLFDSDNNLLPNGEVTYLPFLSETRYAGTQPGEESSRADDDADNANDVSVAMAHFTTSRIVRNKPVRTTLTVTRKSDNSEVLRIPLVNYMLLFKSDSGLVEPMADQEYLDRENSWRFVFFLDDRNDTWLTTRIVINDWEVRINDTEF</sequence>
<reference evidence="1" key="1">
    <citation type="submission" date="2019-04" db="EMBL/GenBank/DDBJ databases">
        <title>Microbes associate with the intestines of laboratory mice.</title>
        <authorList>
            <person name="Navarre W."/>
            <person name="Wong E."/>
            <person name="Huang K."/>
            <person name="Tropini C."/>
            <person name="Ng K."/>
            <person name="Yu B."/>
        </authorList>
    </citation>
    <scope>NUCLEOTIDE SEQUENCE</scope>
    <source>
        <strain evidence="1">NM04_E33</strain>
    </source>
</reference>
<keyword evidence="2" id="KW-1185">Reference proteome</keyword>